<keyword evidence="3" id="KW-0963">Cytoplasm</keyword>
<dbReference type="InterPro" id="IPR011990">
    <property type="entry name" value="TPR-like_helical_dom_sf"/>
</dbReference>
<dbReference type="GO" id="GO:0005874">
    <property type="term" value="C:microtubule"/>
    <property type="evidence" value="ECO:0007669"/>
    <property type="project" value="UniProtKB-KW"/>
</dbReference>
<dbReference type="GO" id="GO:0005737">
    <property type="term" value="C:cytoplasm"/>
    <property type="evidence" value="ECO:0007669"/>
    <property type="project" value="TreeGrafter"/>
</dbReference>
<feature type="region of interest" description="Disordered" evidence="10">
    <location>
        <begin position="888"/>
        <end position="910"/>
    </location>
</feature>
<dbReference type="SMART" id="SM00028">
    <property type="entry name" value="TPR"/>
    <property type="match status" value="6"/>
</dbReference>
<keyword evidence="8" id="KW-0505">Motor protein</keyword>
<reference evidence="12" key="1">
    <citation type="journal article" date="2016" name="Mol. Biol. Evol.">
        <title>Comparative Genomics of Early-Diverging Mushroom-Forming Fungi Provides Insights into the Origins of Lignocellulose Decay Capabilities.</title>
        <authorList>
            <person name="Nagy L.G."/>
            <person name="Riley R."/>
            <person name="Tritt A."/>
            <person name="Adam C."/>
            <person name="Daum C."/>
            <person name="Floudas D."/>
            <person name="Sun H."/>
            <person name="Yadav J.S."/>
            <person name="Pangilinan J."/>
            <person name="Larsson K.H."/>
            <person name="Matsuura K."/>
            <person name="Barry K."/>
            <person name="Labutti K."/>
            <person name="Kuo R."/>
            <person name="Ohm R.A."/>
            <person name="Bhattacharya S.S."/>
            <person name="Shirouzu T."/>
            <person name="Yoshinaga Y."/>
            <person name="Martin F.M."/>
            <person name="Grigoriev I.V."/>
            <person name="Hibbett D.S."/>
        </authorList>
    </citation>
    <scope>NUCLEOTIDE SEQUENCE [LARGE SCALE GENOMIC DNA]</scope>
    <source>
        <strain evidence="12">CBS 109695</strain>
    </source>
</reference>
<dbReference type="SUPFAM" id="SSF52540">
    <property type="entry name" value="P-loop containing nucleoside triphosphate hydrolases"/>
    <property type="match status" value="1"/>
</dbReference>
<dbReference type="OrthoDB" id="10260758at2759"/>
<evidence type="ECO:0000256" key="1">
    <source>
        <dbReference type="ARBA" id="ARBA00004245"/>
    </source>
</evidence>
<keyword evidence="6" id="KW-0802">TPR repeat</keyword>
<dbReference type="STRING" id="436010.A0A166MVQ5"/>
<keyword evidence="5" id="KW-0677">Repeat</keyword>
<dbReference type="Pfam" id="PF13374">
    <property type="entry name" value="TPR_10"/>
    <property type="match status" value="1"/>
</dbReference>
<dbReference type="AlphaFoldDB" id="A0A166MVQ5"/>
<comment type="subcellular location">
    <subcellularLocation>
        <location evidence="1">Cytoplasm</location>
        <location evidence="1">Cytoskeleton</location>
    </subcellularLocation>
</comment>
<evidence type="ECO:0000313" key="12">
    <source>
        <dbReference type="EMBL" id="KZP24368.1"/>
    </source>
</evidence>
<evidence type="ECO:0000256" key="6">
    <source>
        <dbReference type="ARBA" id="ARBA00022803"/>
    </source>
</evidence>
<feature type="domain" description="NB-ARC" evidence="11">
    <location>
        <begin position="99"/>
        <end position="252"/>
    </location>
</feature>
<dbReference type="InterPro" id="IPR027417">
    <property type="entry name" value="P-loop_NTPase"/>
</dbReference>
<evidence type="ECO:0000256" key="5">
    <source>
        <dbReference type="ARBA" id="ARBA00022737"/>
    </source>
</evidence>
<dbReference type="PANTHER" id="PTHR45783:SF3">
    <property type="entry name" value="KINESIN LIGHT CHAIN"/>
    <property type="match status" value="1"/>
</dbReference>
<evidence type="ECO:0000256" key="8">
    <source>
        <dbReference type="ARBA" id="ARBA00023175"/>
    </source>
</evidence>
<evidence type="ECO:0000256" key="9">
    <source>
        <dbReference type="ARBA" id="ARBA00023212"/>
    </source>
</evidence>
<organism evidence="12">
    <name type="scientific">Athelia psychrophila</name>
    <dbReference type="NCBI Taxonomy" id="1759441"/>
    <lineage>
        <taxon>Eukaryota</taxon>
        <taxon>Fungi</taxon>
        <taxon>Dikarya</taxon>
        <taxon>Basidiomycota</taxon>
        <taxon>Agaricomycotina</taxon>
        <taxon>Agaricomycetes</taxon>
        <taxon>Agaricomycetidae</taxon>
        <taxon>Atheliales</taxon>
        <taxon>Atheliaceae</taxon>
        <taxon>Athelia</taxon>
    </lineage>
</organism>
<dbReference type="InterPro" id="IPR002151">
    <property type="entry name" value="Kinesin_light"/>
</dbReference>
<dbReference type="Pfam" id="PF00931">
    <property type="entry name" value="NB-ARC"/>
    <property type="match status" value="1"/>
</dbReference>
<dbReference type="Pfam" id="PF13424">
    <property type="entry name" value="TPR_12"/>
    <property type="match status" value="3"/>
</dbReference>
<gene>
    <name evidence="12" type="ORF">FIBSPDRAFT_951142</name>
</gene>
<dbReference type="SUPFAM" id="SSF48452">
    <property type="entry name" value="TPR-like"/>
    <property type="match status" value="2"/>
</dbReference>
<proteinExistence type="inferred from homology"/>
<evidence type="ECO:0000256" key="4">
    <source>
        <dbReference type="ARBA" id="ARBA00022701"/>
    </source>
</evidence>
<name>A0A166MVQ5_9AGAM</name>
<dbReference type="GO" id="GO:0019894">
    <property type="term" value="F:kinesin binding"/>
    <property type="evidence" value="ECO:0007669"/>
    <property type="project" value="TreeGrafter"/>
</dbReference>
<evidence type="ECO:0000256" key="7">
    <source>
        <dbReference type="ARBA" id="ARBA00023054"/>
    </source>
</evidence>
<dbReference type="PRINTS" id="PR00381">
    <property type="entry name" value="KINESINLIGHT"/>
</dbReference>
<evidence type="ECO:0000259" key="11">
    <source>
        <dbReference type="Pfam" id="PF00931"/>
    </source>
</evidence>
<dbReference type="GO" id="GO:0043531">
    <property type="term" value="F:ADP binding"/>
    <property type="evidence" value="ECO:0007669"/>
    <property type="project" value="InterPro"/>
</dbReference>
<dbReference type="Gene3D" id="1.25.40.10">
    <property type="entry name" value="Tetratricopeptide repeat domain"/>
    <property type="match status" value="2"/>
</dbReference>
<sequence>MDRDEVVFNTPGTVGGSVINVAGNYIIQGGDEGAHAEHMRRTDGALRAQAFIKGHLLPSLLPFNDAPVDRLSSCFTGRHEDVQFIADTLGSPTGSVPTRCAIWGMHWLGKSQLGLKYAHSYFESERYTHVFWIQATTVEKLTQGLANVLILVQHPERHNSDQAAQLTAARGCFEHSQKYGFIKWLIILDDATAKTVSFLRQNLPRQNANGSILITTRTLDVAEALANVAGQQHPVCELKALSPVHSAELLLQRAGIHSRTTTDLESVQQLVQRIGCLPLAVDQAGAFMEKNRFSSADQLNSLYDKHGSGEIIGWKNSLTTYEETSILAAFAVQFQRLGEIDRDVLSFLRLLACFDPEHIPINILVLGAERARHHLASNAKSTSAICLAPKERQSTFHRLISHLPGKRERSQPLTVLQNDDVETASSGVPEKQSTFRRLFTPEKREKPRPLTAALQGGNSETASAEVPLELRHLLERICSDQWLREAFRHLEDLSLARPLYGDTTSLHIHDLIQQVVIQQTTAAQESGENPYHALAVTLLSQAFPTIEDTQSPQSWTECERFVPHLMSLTKHVGTSPINSLWVLSVRVAGYFISRGRYEEAVALCQHALAGQTQQLGEDHPDTLSTVNNLAELYRQQAKYEAAETLCQRALSGRELQLGRTHRDTLSAVHNLATLYEQQGKLDKAEVLYCRAMAGREQQLGVAYPDTLRTVNGLALVYSRQGKPDEAETLNQRALAGREQRLGEDHPDTLLTVNDLAGLYDQQGKYVEAEALYWRALAGYEQHLGADHPETLRPVNSLAALYHKQAKYVEAEALYRRALAGYEQQLGADHPRTLITVHNVALLHKNQGKYDEAETLYQRVLVGNETSLGIHHPHTIRVMEDLADVYEEQGRDGEESTLRARAEEAEKFRLS</sequence>
<dbReference type="PANTHER" id="PTHR45783">
    <property type="entry name" value="KINESIN LIGHT CHAIN"/>
    <property type="match status" value="1"/>
</dbReference>
<accession>A0A166MVQ5</accession>
<evidence type="ECO:0000256" key="2">
    <source>
        <dbReference type="ARBA" id="ARBA00009622"/>
    </source>
</evidence>
<protein>
    <submittedName>
        <fullName evidence="12">TPR-like protein</fullName>
    </submittedName>
</protein>
<dbReference type="Gene3D" id="3.40.50.300">
    <property type="entry name" value="P-loop containing nucleotide triphosphate hydrolases"/>
    <property type="match status" value="1"/>
</dbReference>
<dbReference type="InterPro" id="IPR019734">
    <property type="entry name" value="TPR_rpt"/>
</dbReference>
<dbReference type="GO" id="GO:0007018">
    <property type="term" value="P:microtubule-based movement"/>
    <property type="evidence" value="ECO:0007669"/>
    <property type="project" value="TreeGrafter"/>
</dbReference>
<dbReference type="GO" id="GO:0005871">
    <property type="term" value="C:kinesin complex"/>
    <property type="evidence" value="ECO:0007669"/>
    <property type="project" value="InterPro"/>
</dbReference>
<comment type="similarity">
    <text evidence="2">Belongs to the kinesin light chain family.</text>
</comment>
<evidence type="ECO:0000256" key="3">
    <source>
        <dbReference type="ARBA" id="ARBA00022490"/>
    </source>
</evidence>
<keyword evidence="7" id="KW-0175">Coiled coil</keyword>
<keyword evidence="4" id="KW-0493">Microtubule</keyword>
<keyword evidence="9" id="KW-0206">Cytoskeleton</keyword>
<evidence type="ECO:0000256" key="10">
    <source>
        <dbReference type="SAM" id="MobiDB-lite"/>
    </source>
</evidence>
<dbReference type="EMBL" id="KV417526">
    <property type="protein sequence ID" value="KZP24368.1"/>
    <property type="molecule type" value="Genomic_DNA"/>
</dbReference>
<dbReference type="InterPro" id="IPR002182">
    <property type="entry name" value="NB-ARC"/>
</dbReference>